<name>A0A381N6X9_9ZZZZ</name>
<dbReference type="EMBL" id="UINC01000167">
    <property type="protein sequence ID" value="SUZ50386.1"/>
    <property type="molecule type" value="Genomic_DNA"/>
</dbReference>
<feature type="transmembrane region" description="Helical" evidence="6">
    <location>
        <begin position="95"/>
        <end position="116"/>
    </location>
</feature>
<evidence type="ECO:0000259" key="7">
    <source>
        <dbReference type="Pfam" id="PF06271"/>
    </source>
</evidence>
<dbReference type="InterPro" id="IPR010432">
    <property type="entry name" value="RDD"/>
</dbReference>
<sequence length="138" mass="15665">MQSAGFLKRILALVYDSLLIAAIVLVLSLLLVFVNGGYPESGSFVSFTQFFILVFAGPIFYSYFWIANKGQTTGMQAWKIKLVTMDETELNIKQTMLRCLISTISFVCFGLGYFWILYDKNNLSWSDILTKTKVIKTN</sequence>
<feature type="transmembrane region" description="Helical" evidence="6">
    <location>
        <begin position="46"/>
        <end position="66"/>
    </location>
</feature>
<keyword evidence="2" id="KW-1003">Cell membrane</keyword>
<dbReference type="AlphaFoldDB" id="A0A381N6X9"/>
<evidence type="ECO:0000256" key="1">
    <source>
        <dbReference type="ARBA" id="ARBA00004651"/>
    </source>
</evidence>
<comment type="subcellular location">
    <subcellularLocation>
        <location evidence="1">Cell membrane</location>
        <topology evidence="1">Multi-pass membrane protein</topology>
    </subcellularLocation>
</comment>
<protein>
    <recommendedName>
        <fullName evidence="7">RDD domain-containing protein</fullName>
    </recommendedName>
</protein>
<dbReference type="InterPro" id="IPR051791">
    <property type="entry name" value="Pra-immunoreactive"/>
</dbReference>
<evidence type="ECO:0000256" key="2">
    <source>
        <dbReference type="ARBA" id="ARBA00022475"/>
    </source>
</evidence>
<keyword evidence="3 6" id="KW-0812">Transmembrane</keyword>
<evidence type="ECO:0000313" key="8">
    <source>
        <dbReference type="EMBL" id="SUZ50386.1"/>
    </source>
</evidence>
<evidence type="ECO:0000256" key="5">
    <source>
        <dbReference type="ARBA" id="ARBA00023136"/>
    </source>
</evidence>
<dbReference type="PANTHER" id="PTHR36115">
    <property type="entry name" value="PROLINE-RICH ANTIGEN HOMOLOG-RELATED"/>
    <property type="match status" value="1"/>
</dbReference>
<proteinExistence type="predicted"/>
<organism evidence="8">
    <name type="scientific">marine metagenome</name>
    <dbReference type="NCBI Taxonomy" id="408172"/>
    <lineage>
        <taxon>unclassified sequences</taxon>
        <taxon>metagenomes</taxon>
        <taxon>ecological metagenomes</taxon>
    </lineage>
</organism>
<evidence type="ECO:0000256" key="3">
    <source>
        <dbReference type="ARBA" id="ARBA00022692"/>
    </source>
</evidence>
<feature type="domain" description="RDD" evidence="7">
    <location>
        <begin position="4"/>
        <end position="130"/>
    </location>
</feature>
<feature type="transmembrane region" description="Helical" evidence="6">
    <location>
        <begin position="12"/>
        <end position="34"/>
    </location>
</feature>
<dbReference type="Pfam" id="PF06271">
    <property type="entry name" value="RDD"/>
    <property type="match status" value="1"/>
</dbReference>
<keyword evidence="5 6" id="KW-0472">Membrane</keyword>
<dbReference type="PANTHER" id="PTHR36115:SF10">
    <property type="entry name" value="RDD DOMAIN-CONTAINING PROTEIN"/>
    <property type="match status" value="1"/>
</dbReference>
<gene>
    <name evidence="8" type="ORF">METZ01_LOCUS3240</name>
</gene>
<dbReference type="GO" id="GO:0005886">
    <property type="term" value="C:plasma membrane"/>
    <property type="evidence" value="ECO:0007669"/>
    <property type="project" value="UniProtKB-SubCell"/>
</dbReference>
<accession>A0A381N6X9</accession>
<keyword evidence="4 6" id="KW-1133">Transmembrane helix</keyword>
<reference evidence="8" key="1">
    <citation type="submission" date="2018-05" db="EMBL/GenBank/DDBJ databases">
        <authorList>
            <person name="Lanie J.A."/>
            <person name="Ng W.-L."/>
            <person name="Kazmierczak K.M."/>
            <person name="Andrzejewski T.M."/>
            <person name="Davidsen T.M."/>
            <person name="Wayne K.J."/>
            <person name="Tettelin H."/>
            <person name="Glass J.I."/>
            <person name="Rusch D."/>
            <person name="Podicherti R."/>
            <person name="Tsui H.-C.T."/>
            <person name="Winkler M.E."/>
        </authorList>
    </citation>
    <scope>NUCLEOTIDE SEQUENCE</scope>
</reference>
<evidence type="ECO:0000256" key="4">
    <source>
        <dbReference type="ARBA" id="ARBA00022989"/>
    </source>
</evidence>
<evidence type="ECO:0000256" key="6">
    <source>
        <dbReference type="SAM" id="Phobius"/>
    </source>
</evidence>